<keyword evidence="5" id="KW-1185">Reference proteome</keyword>
<gene>
    <name evidence="4" type="ORF">BCF44_104433</name>
</gene>
<dbReference type="Gene3D" id="3.30.360.10">
    <property type="entry name" value="Dihydrodipicolinate Reductase, domain 2"/>
    <property type="match status" value="1"/>
</dbReference>
<dbReference type="Gene3D" id="3.40.50.720">
    <property type="entry name" value="NAD(P)-binding Rossmann-like Domain"/>
    <property type="match status" value="1"/>
</dbReference>
<dbReference type="PANTHER" id="PTHR43818:SF11">
    <property type="entry name" value="BCDNA.GH03377"/>
    <property type="match status" value="1"/>
</dbReference>
<dbReference type="PANTHER" id="PTHR43818">
    <property type="entry name" value="BCDNA.GH03377"/>
    <property type="match status" value="1"/>
</dbReference>
<evidence type="ECO:0000256" key="1">
    <source>
        <dbReference type="ARBA" id="ARBA00023002"/>
    </source>
</evidence>
<dbReference type="GO" id="GO:0000166">
    <property type="term" value="F:nucleotide binding"/>
    <property type="evidence" value="ECO:0007669"/>
    <property type="project" value="InterPro"/>
</dbReference>
<dbReference type="Pfam" id="PF22725">
    <property type="entry name" value="GFO_IDH_MocA_C3"/>
    <property type="match status" value="1"/>
</dbReference>
<keyword evidence="1" id="KW-0560">Oxidoreductase</keyword>
<dbReference type="InterPro" id="IPR000683">
    <property type="entry name" value="Gfo/Idh/MocA-like_OxRdtase_N"/>
</dbReference>
<feature type="domain" description="GFO/IDH/MocA-like oxidoreductase" evidence="3">
    <location>
        <begin position="163"/>
        <end position="240"/>
    </location>
</feature>
<dbReference type="Pfam" id="PF01408">
    <property type="entry name" value="GFO_IDH_MocA"/>
    <property type="match status" value="1"/>
</dbReference>
<accession>A0A3E0HUR8</accession>
<organism evidence="4 5">
    <name type="scientific">Kutzneria buriramensis</name>
    <dbReference type="NCBI Taxonomy" id="1045776"/>
    <lineage>
        <taxon>Bacteria</taxon>
        <taxon>Bacillati</taxon>
        <taxon>Actinomycetota</taxon>
        <taxon>Actinomycetes</taxon>
        <taxon>Pseudonocardiales</taxon>
        <taxon>Pseudonocardiaceae</taxon>
        <taxon>Kutzneria</taxon>
    </lineage>
</organism>
<comment type="caution">
    <text evidence="4">The sequence shown here is derived from an EMBL/GenBank/DDBJ whole genome shotgun (WGS) entry which is preliminary data.</text>
</comment>
<proteinExistence type="predicted"/>
<feature type="domain" description="Gfo/Idh/MocA-like oxidoreductase N-terminal" evidence="2">
    <location>
        <begin position="5"/>
        <end position="120"/>
    </location>
</feature>
<dbReference type="EMBL" id="QUNO01000004">
    <property type="protein sequence ID" value="REH50159.1"/>
    <property type="molecule type" value="Genomic_DNA"/>
</dbReference>
<evidence type="ECO:0000313" key="5">
    <source>
        <dbReference type="Proteomes" id="UP000256269"/>
    </source>
</evidence>
<evidence type="ECO:0000259" key="3">
    <source>
        <dbReference type="Pfam" id="PF22725"/>
    </source>
</evidence>
<name>A0A3E0HUR8_9PSEU</name>
<dbReference type="InterPro" id="IPR055170">
    <property type="entry name" value="GFO_IDH_MocA-like_dom"/>
</dbReference>
<evidence type="ECO:0000313" key="4">
    <source>
        <dbReference type="EMBL" id="REH50159.1"/>
    </source>
</evidence>
<sequence length="295" mass="31519">MEEQLRVGLIGAGPWASTVHAPGLADHPGTRLTTVWARRRDAAAELAGRYGAEVADDVDTLIDEVDVVAVAVPPAVQADLALRAARAGKHLLLEKPLAETVEDARRIVDTIADNNLASMVMLTLRFSPEVVDWLAELDKLGGWAGGSAQWLSGALLGGAYSGSQWRHDDGALADVGPHAFDLLDAALGPITEVLAAHHADNDLWHLILGHENGVTSTVTLSMRLATRPTVVDVAVYGAHGYRALGGRQTSAQQAYALMLNDFVAMAHSDVRTHACDARRGLHLQLILDQVRRKLA</sequence>
<dbReference type="OrthoDB" id="3815872at2"/>
<dbReference type="InterPro" id="IPR050463">
    <property type="entry name" value="Gfo/Idh/MocA_oxidrdct_glycsds"/>
</dbReference>
<dbReference type="Proteomes" id="UP000256269">
    <property type="component" value="Unassembled WGS sequence"/>
</dbReference>
<dbReference type="GO" id="GO:0016491">
    <property type="term" value="F:oxidoreductase activity"/>
    <property type="evidence" value="ECO:0007669"/>
    <property type="project" value="UniProtKB-KW"/>
</dbReference>
<dbReference type="RefSeq" id="WP_116174674.1">
    <property type="nucleotide sequence ID" value="NZ_CP144375.1"/>
</dbReference>
<protein>
    <submittedName>
        <fullName evidence="4">Putative dehydrogenase</fullName>
    </submittedName>
</protein>
<reference evidence="4 5" key="1">
    <citation type="submission" date="2018-08" db="EMBL/GenBank/DDBJ databases">
        <title>Genomic Encyclopedia of Archaeal and Bacterial Type Strains, Phase II (KMG-II): from individual species to whole genera.</title>
        <authorList>
            <person name="Goeker M."/>
        </authorList>
    </citation>
    <scope>NUCLEOTIDE SEQUENCE [LARGE SCALE GENOMIC DNA]</scope>
    <source>
        <strain evidence="4 5">DSM 45791</strain>
    </source>
</reference>
<dbReference type="SUPFAM" id="SSF51735">
    <property type="entry name" value="NAD(P)-binding Rossmann-fold domains"/>
    <property type="match status" value="1"/>
</dbReference>
<dbReference type="SUPFAM" id="SSF55347">
    <property type="entry name" value="Glyceraldehyde-3-phosphate dehydrogenase-like, C-terminal domain"/>
    <property type="match status" value="1"/>
</dbReference>
<dbReference type="AlphaFoldDB" id="A0A3E0HUR8"/>
<dbReference type="InterPro" id="IPR036291">
    <property type="entry name" value="NAD(P)-bd_dom_sf"/>
</dbReference>
<evidence type="ECO:0000259" key="2">
    <source>
        <dbReference type="Pfam" id="PF01408"/>
    </source>
</evidence>